<dbReference type="InterPro" id="IPR053258">
    <property type="entry name" value="Ca-permeable_cation_channel"/>
</dbReference>
<dbReference type="PANTHER" id="PTHR34115">
    <property type="entry name" value="PROTEIN, PUTATIVE-RELATED"/>
    <property type="match status" value="1"/>
</dbReference>
<sequence length="157" mass="17649">MMKALHNRQLHLRRFPSTPLPAEKGCISITHYATMISIFVSLCLFYVLAATVAHVGLPHPPQAAVLTISNTSNYAIILSQISLFAGFLAAVLQLTILVPPFGWFTFALWVLFFVKFAFHLLCINLFPRLLSPLLYMWIKATGGERVEAQNRVRRPPV</sequence>
<keyword evidence="1" id="KW-1133">Transmembrane helix</keyword>
<dbReference type="PANTHER" id="PTHR34115:SF13">
    <property type="entry name" value="RPB1A"/>
    <property type="match status" value="1"/>
</dbReference>
<evidence type="ECO:0000313" key="3">
    <source>
        <dbReference type="Proteomes" id="UP000237000"/>
    </source>
</evidence>
<protein>
    <submittedName>
        <fullName evidence="2">Uncharacterized protein</fullName>
    </submittedName>
</protein>
<keyword evidence="3" id="KW-1185">Reference proteome</keyword>
<organism evidence="2 3">
    <name type="scientific">Trema orientale</name>
    <name type="common">Charcoal tree</name>
    <name type="synonym">Celtis orientalis</name>
    <dbReference type="NCBI Taxonomy" id="63057"/>
    <lineage>
        <taxon>Eukaryota</taxon>
        <taxon>Viridiplantae</taxon>
        <taxon>Streptophyta</taxon>
        <taxon>Embryophyta</taxon>
        <taxon>Tracheophyta</taxon>
        <taxon>Spermatophyta</taxon>
        <taxon>Magnoliopsida</taxon>
        <taxon>eudicotyledons</taxon>
        <taxon>Gunneridae</taxon>
        <taxon>Pentapetalae</taxon>
        <taxon>rosids</taxon>
        <taxon>fabids</taxon>
        <taxon>Rosales</taxon>
        <taxon>Cannabaceae</taxon>
        <taxon>Trema</taxon>
    </lineage>
</organism>
<comment type="caution">
    <text evidence="2">The sequence shown here is derived from an EMBL/GenBank/DDBJ whole genome shotgun (WGS) entry which is preliminary data.</text>
</comment>
<feature type="transmembrane region" description="Helical" evidence="1">
    <location>
        <begin position="74"/>
        <end position="97"/>
    </location>
</feature>
<feature type="transmembrane region" description="Helical" evidence="1">
    <location>
        <begin position="103"/>
        <end position="126"/>
    </location>
</feature>
<evidence type="ECO:0000256" key="1">
    <source>
        <dbReference type="SAM" id="Phobius"/>
    </source>
</evidence>
<name>A0A2P5EBQ1_TREOI</name>
<dbReference type="OrthoDB" id="10374830at2759"/>
<dbReference type="Proteomes" id="UP000237000">
    <property type="component" value="Unassembled WGS sequence"/>
</dbReference>
<feature type="transmembrane region" description="Helical" evidence="1">
    <location>
        <begin position="29"/>
        <end position="53"/>
    </location>
</feature>
<dbReference type="EMBL" id="JXTC01000186">
    <property type="protein sequence ID" value="PON82944.1"/>
    <property type="molecule type" value="Genomic_DNA"/>
</dbReference>
<keyword evidence="1" id="KW-0472">Membrane</keyword>
<gene>
    <name evidence="2" type="ORF">TorRG33x02_212400</name>
</gene>
<accession>A0A2P5EBQ1</accession>
<dbReference type="InParanoid" id="A0A2P5EBQ1"/>
<evidence type="ECO:0000313" key="2">
    <source>
        <dbReference type="EMBL" id="PON82944.1"/>
    </source>
</evidence>
<proteinExistence type="predicted"/>
<reference evidence="3" key="1">
    <citation type="submission" date="2016-06" db="EMBL/GenBank/DDBJ databases">
        <title>Parallel loss of symbiosis genes in relatives of nitrogen-fixing non-legume Parasponia.</title>
        <authorList>
            <person name="Van Velzen R."/>
            <person name="Holmer R."/>
            <person name="Bu F."/>
            <person name="Rutten L."/>
            <person name="Van Zeijl A."/>
            <person name="Liu W."/>
            <person name="Santuari L."/>
            <person name="Cao Q."/>
            <person name="Sharma T."/>
            <person name="Shen D."/>
            <person name="Roswanjaya Y."/>
            <person name="Wardhani T."/>
            <person name="Kalhor M.S."/>
            <person name="Jansen J."/>
            <person name="Van den Hoogen J."/>
            <person name="Gungor B."/>
            <person name="Hartog M."/>
            <person name="Hontelez J."/>
            <person name="Verver J."/>
            <person name="Yang W.-C."/>
            <person name="Schijlen E."/>
            <person name="Repin R."/>
            <person name="Schilthuizen M."/>
            <person name="Schranz E."/>
            <person name="Heidstra R."/>
            <person name="Miyata K."/>
            <person name="Fedorova E."/>
            <person name="Kohlen W."/>
            <person name="Bisseling T."/>
            <person name="Smit S."/>
            <person name="Geurts R."/>
        </authorList>
    </citation>
    <scope>NUCLEOTIDE SEQUENCE [LARGE SCALE GENOMIC DNA]</scope>
    <source>
        <strain evidence="3">cv. RG33-2</strain>
    </source>
</reference>
<dbReference type="AlphaFoldDB" id="A0A2P5EBQ1"/>
<keyword evidence="1" id="KW-0812">Transmembrane</keyword>